<evidence type="ECO:0000313" key="3">
    <source>
        <dbReference type="Proteomes" id="UP001293593"/>
    </source>
</evidence>
<organism evidence="2 3">
    <name type="scientific">Acacia crassicarpa</name>
    <name type="common">northern wattle</name>
    <dbReference type="NCBI Taxonomy" id="499986"/>
    <lineage>
        <taxon>Eukaryota</taxon>
        <taxon>Viridiplantae</taxon>
        <taxon>Streptophyta</taxon>
        <taxon>Embryophyta</taxon>
        <taxon>Tracheophyta</taxon>
        <taxon>Spermatophyta</taxon>
        <taxon>Magnoliopsida</taxon>
        <taxon>eudicotyledons</taxon>
        <taxon>Gunneridae</taxon>
        <taxon>Pentapetalae</taxon>
        <taxon>rosids</taxon>
        <taxon>fabids</taxon>
        <taxon>Fabales</taxon>
        <taxon>Fabaceae</taxon>
        <taxon>Caesalpinioideae</taxon>
        <taxon>mimosoid clade</taxon>
        <taxon>Acacieae</taxon>
        <taxon>Acacia</taxon>
    </lineage>
</organism>
<evidence type="ECO:0000313" key="2">
    <source>
        <dbReference type="EMBL" id="KAK4270372.1"/>
    </source>
</evidence>
<reference evidence="2" key="1">
    <citation type="submission" date="2023-10" db="EMBL/GenBank/DDBJ databases">
        <title>Chromosome-level genome of the transformable northern wattle, Acacia crassicarpa.</title>
        <authorList>
            <person name="Massaro I."/>
            <person name="Sinha N.R."/>
            <person name="Poethig S."/>
            <person name="Leichty A.R."/>
        </authorList>
    </citation>
    <scope>NUCLEOTIDE SEQUENCE</scope>
    <source>
        <strain evidence="2">Acra3RX</strain>
        <tissue evidence="2">Leaf</tissue>
    </source>
</reference>
<feature type="compositionally biased region" description="Basic residues" evidence="1">
    <location>
        <begin position="124"/>
        <end position="143"/>
    </location>
</feature>
<sequence length="184" mass="19426">MGCSFSAQDKAKRDETKAQAAHRKTKAAQPWYRRRPRHANRIGGADDGGMILMMGDAALVEVNCGGGCDGGGGCGCKSDSFYIQGDIYRSHSTFYSSLRKAMGCCFSGNYKAKKHKTKAQDAHKTKKQAQPRARRRRQLRHGYKTGGGDGHRIFLMGAAASVMYAGAGSCSGSGGSGFGGGCGA</sequence>
<protein>
    <submittedName>
        <fullName evidence="2">Uncharacterized protein</fullName>
    </submittedName>
</protein>
<feature type="region of interest" description="Disordered" evidence="1">
    <location>
        <begin position="1"/>
        <end position="30"/>
    </location>
</feature>
<dbReference type="Proteomes" id="UP001293593">
    <property type="component" value="Unassembled WGS sequence"/>
</dbReference>
<name>A0AAE1JGW4_9FABA</name>
<feature type="region of interest" description="Disordered" evidence="1">
    <location>
        <begin position="116"/>
        <end position="145"/>
    </location>
</feature>
<evidence type="ECO:0000256" key="1">
    <source>
        <dbReference type="SAM" id="MobiDB-lite"/>
    </source>
</evidence>
<comment type="caution">
    <text evidence="2">The sequence shown here is derived from an EMBL/GenBank/DDBJ whole genome shotgun (WGS) entry which is preliminary data.</text>
</comment>
<feature type="compositionally biased region" description="Basic residues" evidence="1">
    <location>
        <begin position="20"/>
        <end position="30"/>
    </location>
</feature>
<keyword evidence="3" id="KW-1185">Reference proteome</keyword>
<dbReference type="AlphaFoldDB" id="A0AAE1JGW4"/>
<proteinExistence type="predicted"/>
<dbReference type="EMBL" id="JAWXYG010000006">
    <property type="protein sequence ID" value="KAK4270372.1"/>
    <property type="molecule type" value="Genomic_DNA"/>
</dbReference>
<gene>
    <name evidence="2" type="ORF">QN277_023412</name>
</gene>
<accession>A0AAE1JGW4</accession>